<evidence type="ECO:0000256" key="8">
    <source>
        <dbReference type="ARBA" id="ARBA00023316"/>
    </source>
</evidence>
<dbReference type="AlphaFoldDB" id="A0AA37STP5"/>
<evidence type="ECO:0000256" key="7">
    <source>
        <dbReference type="ARBA" id="ARBA00023049"/>
    </source>
</evidence>
<feature type="binding site" evidence="9">
    <location>
        <position position="209"/>
    </location>
    <ligand>
        <name>Zn(2+)</name>
        <dbReference type="ChEBI" id="CHEBI:29105"/>
        <note>catalytic</note>
    </ligand>
</feature>
<keyword evidence="3 9" id="KW-0479">Metal-binding</keyword>
<dbReference type="PANTHER" id="PTHR43126">
    <property type="entry name" value="D-ALANYL-D-ALANINE DIPEPTIDASE"/>
    <property type="match status" value="1"/>
</dbReference>
<feature type="binding site" evidence="9">
    <location>
        <position position="149"/>
    </location>
    <ligand>
        <name>Zn(2+)</name>
        <dbReference type="ChEBI" id="CHEBI:29105"/>
        <note>catalytic</note>
    </ligand>
</feature>
<dbReference type="EC" id="3.4.13.22" evidence="9"/>
<dbReference type="RefSeq" id="WP_235291506.1">
    <property type="nucleotide sequence ID" value="NZ_BSOH01000014.1"/>
</dbReference>
<dbReference type="GO" id="GO:0160237">
    <property type="term" value="F:D-Ala-D-Ala dipeptidase activity"/>
    <property type="evidence" value="ECO:0007669"/>
    <property type="project" value="UniProtKB-EC"/>
</dbReference>
<evidence type="ECO:0000256" key="1">
    <source>
        <dbReference type="ARBA" id="ARBA00001362"/>
    </source>
</evidence>
<dbReference type="GO" id="GO:0008270">
    <property type="term" value="F:zinc ion binding"/>
    <property type="evidence" value="ECO:0007669"/>
    <property type="project" value="UniProtKB-UniRule"/>
</dbReference>
<dbReference type="CDD" id="cd14840">
    <property type="entry name" value="D-Ala-D-Ala_dipeptidase_Aad"/>
    <property type="match status" value="1"/>
</dbReference>
<evidence type="ECO:0000256" key="2">
    <source>
        <dbReference type="ARBA" id="ARBA00022670"/>
    </source>
</evidence>
<keyword evidence="6 9" id="KW-0224">Dipeptidase</keyword>
<organism evidence="10 11">
    <name type="scientific">Portibacter lacus</name>
    <dbReference type="NCBI Taxonomy" id="1099794"/>
    <lineage>
        <taxon>Bacteria</taxon>
        <taxon>Pseudomonadati</taxon>
        <taxon>Bacteroidota</taxon>
        <taxon>Saprospiria</taxon>
        <taxon>Saprospirales</taxon>
        <taxon>Haliscomenobacteraceae</taxon>
        <taxon>Portibacter</taxon>
    </lineage>
</organism>
<dbReference type="EMBL" id="BSOH01000014">
    <property type="protein sequence ID" value="GLR17825.1"/>
    <property type="molecule type" value="Genomic_DNA"/>
</dbReference>
<dbReference type="SUPFAM" id="SSF55166">
    <property type="entry name" value="Hedgehog/DD-peptidase"/>
    <property type="match status" value="1"/>
</dbReference>
<comment type="function">
    <text evidence="9">Catalyzes hydrolysis of the D-alanyl-D-alanine dipeptide.</text>
</comment>
<comment type="caution">
    <text evidence="10">The sequence shown here is derived from an EMBL/GenBank/DDBJ whole genome shotgun (WGS) entry which is preliminary data.</text>
</comment>
<sequence length="227" mass="26402">MKYILPLLYLIIIISCKQSSPAVTIPNEAVKPEVSENIDLEEESKELEYPGWIEFPENNMQHLDIRYATKNNFVKEQMYECGKCYLREEAGEALKKVAKSLAQIDHKLVLFDCYRPKPVQQKLWDKVPNASYVTPPHKGSMHNRGAAVDLSIMDADGNYLDMGTEYDFFGKEAHTDNFDLPANVLKNRKLLKDLMVKYGFKGIRTEWWHFSFVDGSYEIADWEWECF</sequence>
<dbReference type="Gene3D" id="3.30.1380.10">
    <property type="match status" value="1"/>
</dbReference>
<reference evidence="10" key="2">
    <citation type="submission" date="2023-01" db="EMBL/GenBank/DDBJ databases">
        <title>Draft genome sequence of Portibacter lacus strain NBRC 108769.</title>
        <authorList>
            <person name="Sun Q."/>
            <person name="Mori K."/>
        </authorList>
    </citation>
    <scope>NUCLEOTIDE SEQUENCE</scope>
    <source>
        <strain evidence="10">NBRC 108769</strain>
    </source>
</reference>
<evidence type="ECO:0000256" key="9">
    <source>
        <dbReference type="HAMAP-Rule" id="MF_01924"/>
    </source>
</evidence>
<keyword evidence="11" id="KW-1185">Reference proteome</keyword>
<evidence type="ECO:0000256" key="4">
    <source>
        <dbReference type="ARBA" id="ARBA00022801"/>
    </source>
</evidence>
<dbReference type="InterPro" id="IPR000755">
    <property type="entry name" value="A_A_dipeptidase"/>
</dbReference>
<evidence type="ECO:0000313" key="10">
    <source>
        <dbReference type="EMBL" id="GLR17825.1"/>
    </source>
</evidence>
<evidence type="ECO:0000256" key="6">
    <source>
        <dbReference type="ARBA" id="ARBA00022997"/>
    </source>
</evidence>
<accession>A0AA37STP5</accession>
<dbReference type="GO" id="GO:0008237">
    <property type="term" value="F:metallopeptidase activity"/>
    <property type="evidence" value="ECO:0007669"/>
    <property type="project" value="UniProtKB-KW"/>
</dbReference>
<keyword evidence="2 9" id="KW-0645">Protease</keyword>
<proteinExistence type="inferred from homology"/>
<dbReference type="PROSITE" id="PS51257">
    <property type="entry name" value="PROKAR_LIPOPROTEIN"/>
    <property type="match status" value="1"/>
</dbReference>
<dbReference type="Pfam" id="PF01427">
    <property type="entry name" value="Peptidase_M15"/>
    <property type="match status" value="1"/>
</dbReference>
<evidence type="ECO:0000256" key="3">
    <source>
        <dbReference type="ARBA" id="ARBA00022723"/>
    </source>
</evidence>
<dbReference type="HAMAP" id="MF_01924">
    <property type="entry name" value="A_A_dipeptidase"/>
    <property type="match status" value="1"/>
</dbReference>
<name>A0AA37STP5_9BACT</name>
<keyword evidence="5 9" id="KW-0862">Zinc</keyword>
<gene>
    <name evidence="10" type="ORF">GCM10007940_24400</name>
</gene>
<dbReference type="Proteomes" id="UP001156666">
    <property type="component" value="Unassembled WGS sequence"/>
</dbReference>
<protein>
    <recommendedName>
        <fullName evidence="9">D-alanyl-D-alanine dipeptidase</fullName>
        <shortName evidence="9">D-Ala-D-Ala dipeptidase</shortName>
        <ecNumber evidence="9">3.4.13.22</ecNumber>
    </recommendedName>
</protein>
<dbReference type="InterPro" id="IPR009045">
    <property type="entry name" value="Zn_M74/Hedgehog-like"/>
</dbReference>
<keyword evidence="4 9" id="KW-0378">Hydrolase</keyword>
<dbReference type="GO" id="GO:0006508">
    <property type="term" value="P:proteolysis"/>
    <property type="evidence" value="ECO:0007669"/>
    <property type="project" value="UniProtKB-KW"/>
</dbReference>
<dbReference type="GO" id="GO:0071555">
    <property type="term" value="P:cell wall organization"/>
    <property type="evidence" value="ECO:0007669"/>
    <property type="project" value="UniProtKB-KW"/>
</dbReference>
<evidence type="ECO:0000313" key="11">
    <source>
        <dbReference type="Proteomes" id="UP001156666"/>
    </source>
</evidence>
<comment type="similarity">
    <text evidence="9">Belongs to the peptidase M15D family.</text>
</comment>
<feature type="site" description="Transition state stabilizer" evidence="9">
    <location>
        <position position="115"/>
    </location>
</feature>
<feature type="binding site" evidence="9">
    <location>
        <position position="142"/>
    </location>
    <ligand>
        <name>Zn(2+)</name>
        <dbReference type="ChEBI" id="CHEBI:29105"/>
        <note>catalytic</note>
    </ligand>
</feature>
<dbReference type="PANTHER" id="PTHR43126:SF1">
    <property type="entry name" value="D-ALANYL-D-ALANINE DIPEPTIDASE"/>
    <property type="match status" value="1"/>
</dbReference>
<comment type="cofactor">
    <cofactor evidence="9">
        <name>Zn(2+)</name>
        <dbReference type="ChEBI" id="CHEBI:29105"/>
    </cofactor>
    <text evidence="9">Binds 1 zinc ion per subunit.</text>
</comment>
<reference evidence="10" key="1">
    <citation type="journal article" date="2014" name="Int. J. Syst. Evol. Microbiol.">
        <title>Complete genome sequence of Corynebacterium casei LMG S-19264T (=DSM 44701T), isolated from a smear-ripened cheese.</title>
        <authorList>
            <consortium name="US DOE Joint Genome Institute (JGI-PGF)"/>
            <person name="Walter F."/>
            <person name="Albersmeier A."/>
            <person name="Kalinowski J."/>
            <person name="Ruckert C."/>
        </authorList>
    </citation>
    <scope>NUCLEOTIDE SEQUENCE</scope>
    <source>
        <strain evidence="10">NBRC 108769</strain>
    </source>
</reference>
<keyword evidence="7 9" id="KW-0482">Metalloprotease</keyword>
<evidence type="ECO:0000256" key="5">
    <source>
        <dbReference type="ARBA" id="ARBA00022833"/>
    </source>
</evidence>
<comment type="catalytic activity">
    <reaction evidence="1 9">
        <text>D-alanyl-D-alanine + H2O = 2 D-alanine</text>
        <dbReference type="Rhea" id="RHEA:20661"/>
        <dbReference type="ChEBI" id="CHEBI:15377"/>
        <dbReference type="ChEBI" id="CHEBI:57416"/>
        <dbReference type="ChEBI" id="CHEBI:57822"/>
        <dbReference type="EC" id="3.4.13.22"/>
    </reaction>
</comment>
<keyword evidence="8" id="KW-0961">Cell wall biogenesis/degradation</keyword>
<feature type="active site" description="Proton donor/acceptor" evidence="9">
    <location>
        <position position="206"/>
    </location>
</feature>